<accession>A0A9P8PW15</accession>
<dbReference type="EMBL" id="JAEUBF010000320">
    <property type="protein sequence ID" value="KAH3679358.1"/>
    <property type="molecule type" value="Genomic_DNA"/>
</dbReference>
<organism evidence="1 2">
    <name type="scientific">Wickerhamomyces mucosus</name>
    <dbReference type="NCBI Taxonomy" id="1378264"/>
    <lineage>
        <taxon>Eukaryota</taxon>
        <taxon>Fungi</taxon>
        <taxon>Dikarya</taxon>
        <taxon>Ascomycota</taxon>
        <taxon>Saccharomycotina</taxon>
        <taxon>Saccharomycetes</taxon>
        <taxon>Phaffomycetales</taxon>
        <taxon>Wickerhamomycetaceae</taxon>
        <taxon>Wickerhamomyces</taxon>
    </lineage>
</organism>
<proteinExistence type="predicted"/>
<evidence type="ECO:0000313" key="2">
    <source>
        <dbReference type="Proteomes" id="UP000769528"/>
    </source>
</evidence>
<sequence length="256" mass="29858">MYKLIHVAPADAAIENNDAPRLVVETFETEEEAGDTVQSNNWLFENNGESLEGIGNRISDAFNEYKEEIRANSRIFGDRKEIKMVHTQRNDFPIIPVCFSQINFTNEISWYIITITVHNRNLIIIIGNETELMENKLLSCKLINKSFEQVTQFNRRELLHENSRSFKFHTIAQLTTTEFVFETIAGQTLNQDRNNIVQDNDSIKELLPKKKAILSLLSEVEIFRTYFEDLKIYTKNDHSLNQRLEININRLSRNQS</sequence>
<reference evidence="1" key="2">
    <citation type="submission" date="2021-01" db="EMBL/GenBank/DDBJ databases">
        <authorList>
            <person name="Schikora-Tamarit M.A."/>
        </authorList>
    </citation>
    <scope>NUCLEOTIDE SEQUENCE</scope>
    <source>
        <strain evidence="1">CBS6341</strain>
    </source>
</reference>
<name>A0A9P8PW15_9ASCO</name>
<protein>
    <submittedName>
        <fullName evidence="1">Uncharacterized protein</fullName>
    </submittedName>
</protein>
<keyword evidence="2" id="KW-1185">Reference proteome</keyword>
<comment type="caution">
    <text evidence="1">The sequence shown here is derived from an EMBL/GenBank/DDBJ whole genome shotgun (WGS) entry which is preliminary data.</text>
</comment>
<dbReference type="AlphaFoldDB" id="A0A9P8PW15"/>
<dbReference type="Proteomes" id="UP000769528">
    <property type="component" value="Unassembled WGS sequence"/>
</dbReference>
<evidence type="ECO:0000313" key="1">
    <source>
        <dbReference type="EMBL" id="KAH3679358.1"/>
    </source>
</evidence>
<reference evidence="1" key="1">
    <citation type="journal article" date="2021" name="Open Biol.">
        <title>Shared evolutionary footprints suggest mitochondrial oxidative damage underlies multiple complex I losses in fungi.</title>
        <authorList>
            <person name="Schikora-Tamarit M.A."/>
            <person name="Marcet-Houben M."/>
            <person name="Nosek J."/>
            <person name="Gabaldon T."/>
        </authorList>
    </citation>
    <scope>NUCLEOTIDE SEQUENCE</scope>
    <source>
        <strain evidence="1">CBS6341</strain>
    </source>
</reference>
<gene>
    <name evidence="1" type="ORF">WICMUC_001039</name>
</gene>